<evidence type="ECO:0000256" key="4">
    <source>
        <dbReference type="SAM" id="MobiDB-lite"/>
    </source>
</evidence>
<name>A0A3P7LH19_DIBLA</name>
<dbReference type="InterPro" id="IPR000407">
    <property type="entry name" value="GDA1_CD39_NTPase"/>
</dbReference>
<dbReference type="GO" id="GO:0016020">
    <property type="term" value="C:membrane"/>
    <property type="evidence" value="ECO:0007669"/>
    <property type="project" value="TreeGrafter"/>
</dbReference>
<feature type="region of interest" description="Disordered" evidence="4">
    <location>
        <begin position="199"/>
        <end position="225"/>
    </location>
</feature>
<protein>
    <submittedName>
        <fullName evidence="6">Uncharacterized protein</fullName>
    </submittedName>
</protein>
<dbReference type="Gene3D" id="3.30.420.40">
    <property type="match status" value="1"/>
</dbReference>
<sequence>MLVFGVYIMVAIYWCLTHLQTSTASPVVNSPSTGFNYAIVVDAGSSGSRIFVYCVDTANSPPGEIPVITLCQDAAGNAIVKKKTPGLSSFAGKAAEVQPYISDLIKTASDYIPTAAHSSTPLYILATAGMRLLTEAQQNAIWVSVRQTIKTKFAFNFEDDWAQTVSGLYEALFGWTTVNYLLGRLSGIVTPFIVASSSSSSPSSSSSSLPSSSFELTQDVPIVPI</sequence>
<evidence type="ECO:0000256" key="3">
    <source>
        <dbReference type="PIRSR" id="PIRSR600407-1"/>
    </source>
</evidence>
<keyword evidence="5" id="KW-0732">Signal</keyword>
<dbReference type="GO" id="GO:0009134">
    <property type="term" value="P:nucleoside diphosphate catabolic process"/>
    <property type="evidence" value="ECO:0007669"/>
    <property type="project" value="TreeGrafter"/>
</dbReference>
<evidence type="ECO:0000313" key="6">
    <source>
        <dbReference type="EMBL" id="VDN16104.1"/>
    </source>
</evidence>
<dbReference type="PANTHER" id="PTHR11782">
    <property type="entry name" value="ADENOSINE/GUANOSINE DIPHOSPHATASE"/>
    <property type="match status" value="1"/>
</dbReference>
<feature type="chain" id="PRO_5018179562" evidence="5">
    <location>
        <begin position="25"/>
        <end position="225"/>
    </location>
</feature>
<feature type="signal peptide" evidence="5">
    <location>
        <begin position="1"/>
        <end position="24"/>
    </location>
</feature>
<comment type="similarity">
    <text evidence="1">Belongs to the GDA1/CD39 NTPase family.</text>
</comment>
<keyword evidence="7" id="KW-1185">Reference proteome</keyword>
<evidence type="ECO:0000256" key="2">
    <source>
        <dbReference type="ARBA" id="ARBA00022801"/>
    </source>
</evidence>
<evidence type="ECO:0000256" key="1">
    <source>
        <dbReference type="ARBA" id="ARBA00009283"/>
    </source>
</evidence>
<keyword evidence="2" id="KW-0378">Hydrolase</keyword>
<dbReference type="Proteomes" id="UP000281553">
    <property type="component" value="Unassembled WGS sequence"/>
</dbReference>
<dbReference type="PANTHER" id="PTHR11782:SF83">
    <property type="entry name" value="GUANOSINE-DIPHOSPHATASE"/>
    <property type="match status" value="1"/>
</dbReference>
<dbReference type="Pfam" id="PF01150">
    <property type="entry name" value="GDA1_CD39"/>
    <property type="match status" value="1"/>
</dbReference>
<gene>
    <name evidence="6" type="ORF">DILT_LOCUS11935</name>
</gene>
<evidence type="ECO:0000313" key="7">
    <source>
        <dbReference type="Proteomes" id="UP000281553"/>
    </source>
</evidence>
<proteinExistence type="inferred from homology"/>
<reference evidence="6 7" key="1">
    <citation type="submission" date="2018-11" db="EMBL/GenBank/DDBJ databases">
        <authorList>
            <consortium name="Pathogen Informatics"/>
        </authorList>
    </citation>
    <scope>NUCLEOTIDE SEQUENCE [LARGE SCALE GENOMIC DNA]</scope>
</reference>
<dbReference type="GO" id="GO:0017110">
    <property type="term" value="F:nucleoside diphosphate phosphatase activity"/>
    <property type="evidence" value="ECO:0007669"/>
    <property type="project" value="TreeGrafter"/>
</dbReference>
<dbReference type="AlphaFoldDB" id="A0A3P7LH19"/>
<evidence type="ECO:0000256" key="5">
    <source>
        <dbReference type="SAM" id="SignalP"/>
    </source>
</evidence>
<dbReference type="EMBL" id="UYRU01064666">
    <property type="protein sequence ID" value="VDN16104.1"/>
    <property type="molecule type" value="Genomic_DNA"/>
</dbReference>
<feature type="active site" description="Proton acceptor" evidence="3">
    <location>
        <position position="170"/>
    </location>
</feature>
<accession>A0A3P7LH19</accession>
<feature type="compositionally biased region" description="Low complexity" evidence="4">
    <location>
        <begin position="199"/>
        <end position="213"/>
    </location>
</feature>
<dbReference type="OrthoDB" id="6372431at2759"/>
<organism evidence="6 7">
    <name type="scientific">Dibothriocephalus latus</name>
    <name type="common">Fish tapeworm</name>
    <name type="synonym">Diphyllobothrium latum</name>
    <dbReference type="NCBI Taxonomy" id="60516"/>
    <lineage>
        <taxon>Eukaryota</taxon>
        <taxon>Metazoa</taxon>
        <taxon>Spiralia</taxon>
        <taxon>Lophotrochozoa</taxon>
        <taxon>Platyhelminthes</taxon>
        <taxon>Cestoda</taxon>
        <taxon>Eucestoda</taxon>
        <taxon>Diphyllobothriidea</taxon>
        <taxon>Diphyllobothriidae</taxon>
        <taxon>Dibothriocephalus</taxon>
    </lineage>
</organism>